<dbReference type="Proteomes" id="UP000317169">
    <property type="component" value="Unassembled WGS sequence"/>
</dbReference>
<dbReference type="OrthoDB" id="1401444at2"/>
<dbReference type="AlphaFoldDB" id="A0A507ZT55"/>
<dbReference type="SUPFAM" id="SSF51730">
    <property type="entry name" value="FAD-linked oxidoreductase"/>
    <property type="match status" value="1"/>
</dbReference>
<dbReference type="InterPro" id="IPR015659">
    <property type="entry name" value="Proline_oxidase"/>
</dbReference>
<dbReference type="PANTHER" id="PTHR13914">
    <property type="entry name" value="PROLINE OXIDASE"/>
    <property type="match status" value="1"/>
</dbReference>
<protein>
    <submittedName>
        <fullName evidence="3">Proline dehydrogenase</fullName>
    </submittedName>
</protein>
<dbReference type="PANTHER" id="PTHR13914:SF0">
    <property type="entry name" value="PROLINE DEHYDROGENASE 1, MITOCHONDRIAL"/>
    <property type="match status" value="1"/>
</dbReference>
<dbReference type="InterPro" id="IPR029041">
    <property type="entry name" value="FAD-linked_oxidoreductase-like"/>
</dbReference>
<reference evidence="3 4" key="1">
    <citation type="submission" date="2019-06" db="EMBL/GenBank/DDBJ databases">
        <title>Flavibacter putida gen. nov., sp. nov., a novel marine bacterium of the family Flavobacteriaceae isolated from coastal seawater.</title>
        <authorList>
            <person name="Feng X."/>
        </authorList>
    </citation>
    <scope>NUCLEOTIDE SEQUENCE [LARGE SCALE GENOMIC DNA]</scope>
    <source>
        <strain evidence="3 4">PLHSN227</strain>
    </source>
</reference>
<keyword evidence="1" id="KW-0560">Oxidoreductase</keyword>
<keyword evidence="4" id="KW-1185">Reference proteome</keyword>
<dbReference type="Gene3D" id="3.20.20.220">
    <property type="match status" value="1"/>
</dbReference>
<dbReference type="RefSeq" id="WP_141420687.1">
    <property type="nucleotide sequence ID" value="NZ_VIAR01000002.1"/>
</dbReference>
<evidence type="ECO:0000259" key="2">
    <source>
        <dbReference type="Pfam" id="PF01619"/>
    </source>
</evidence>
<dbReference type="InterPro" id="IPR002872">
    <property type="entry name" value="Proline_DH_dom"/>
</dbReference>
<evidence type="ECO:0000313" key="4">
    <source>
        <dbReference type="Proteomes" id="UP000317169"/>
    </source>
</evidence>
<comment type="caution">
    <text evidence="3">The sequence shown here is derived from an EMBL/GenBank/DDBJ whole genome shotgun (WGS) entry which is preliminary data.</text>
</comment>
<sequence>MVTKIFNNTKRAFALKSDKDLKKALWIFTLMNKGPLVDIGTRATNFALSIHLPIEGLIKKTIFDMFCGGVSKEDSLDIIKKMHEMHVHSVLDYSSEGKETEKEFDKAMNIKMGLIRFAKEHGEIPFTVFKPTGVGRFAIWEKVSAEETLTQKEQKEWENIQKRVDNICKLAHELGIRILADAEESWMQNAADDLLEEMMSKYNQEEIIVYNTLQCYRWDRLQYIKDLHKRAKNKGFKIGVKIVRGAYMEKENERASKKDYPTPICEDKEATDVNFNAVLYYAMQHLDEINLYIGTHNEVSNYLAMQLMDEKDIAKDDDRIWFSQLFGMSDHISFNLGLNGYNAAKLVPFGPVRDVIPYLIRRAQENSSVKGQTGRELALLREEKKRRDGQFVKRIA</sequence>
<dbReference type="Pfam" id="PF01619">
    <property type="entry name" value="Pro_dh"/>
    <property type="match status" value="1"/>
</dbReference>
<organism evidence="3 4">
    <name type="scientific">Haloflavibacter putidus</name>
    <dbReference type="NCBI Taxonomy" id="2576776"/>
    <lineage>
        <taxon>Bacteria</taxon>
        <taxon>Pseudomonadati</taxon>
        <taxon>Bacteroidota</taxon>
        <taxon>Flavobacteriia</taxon>
        <taxon>Flavobacteriales</taxon>
        <taxon>Flavobacteriaceae</taxon>
        <taxon>Haloflavibacter</taxon>
    </lineage>
</organism>
<name>A0A507ZT55_9FLAO</name>
<dbReference type="EMBL" id="VIAR01000002">
    <property type="protein sequence ID" value="TQD40157.1"/>
    <property type="molecule type" value="Genomic_DNA"/>
</dbReference>
<evidence type="ECO:0000256" key="1">
    <source>
        <dbReference type="ARBA" id="ARBA00023002"/>
    </source>
</evidence>
<proteinExistence type="predicted"/>
<dbReference type="GO" id="GO:0010133">
    <property type="term" value="P:L-proline catabolic process to L-glutamate"/>
    <property type="evidence" value="ECO:0007669"/>
    <property type="project" value="TreeGrafter"/>
</dbReference>
<feature type="domain" description="Proline dehydrogenase" evidence="2">
    <location>
        <begin position="78"/>
        <end position="373"/>
    </location>
</feature>
<dbReference type="GO" id="GO:0071949">
    <property type="term" value="F:FAD binding"/>
    <property type="evidence" value="ECO:0007669"/>
    <property type="project" value="TreeGrafter"/>
</dbReference>
<gene>
    <name evidence="3" type="ORF">FKR84_02870</name>
</gene>
<accession>A0A507ZT55</accession>
<evidence type="ECO:0000313" key="3">
    <source>
        <dbReference type="EMBL" id="TQD40157.1"/>
    </source>
</evidence>
<dbReference type="GO" id="GO:0004657">
    <property type="term" value="F:proline dehydrogenase activity"/>
    <property type="evidence" value="ECO:0007669"/>
    <property type="project" value="InterPro"/>
</dbReference>